<evidence type="ECO:0000313" key="3">
    <source>
        <dbReference type="Proteomes" id="UP000636479"/>
    </source>
</evidence>
<dbReference type="EMBL" id="JACAZF010000005">
    <property type="protein sequence ID" value="KAF7304174.1"/>
    <property type="molecule type" value="Genomic_DNA"/>
</dbReference>
<keyword evidence="3" id="KW-1185">Reference proteome</keyword>
<proteinExistence type="predicted"/>
<sequence>MTRTQLVPQDPHNARKAFRAQARAQGLTYPQAVAAAKEQLHADGARPEFLRSDAARRRLAVAQRVHAAQELGSRDARDEWQRETDDIDDDDFEPAHRTTARVEVNLLDIARPAKVRRRRQGPLSKKSASHHVPADDDWERWTEASFAETEAWELDSVLSHSAHEEWQIPVRDYTEAEWDALVERASVTSGPR</sequence>
<reference evidence="2" key="1">
    <citation type="submission" date="2020-05" db="EMBL/GenBank/DDBJ databases">
        <title>Mycena genomes resolve the evolution of fungal bioluminescence.</title>
        <authorList>
            <person name="Tsai I.J."/>
        </authorList>
    </citation>
    <scope>NUCLEOTIDE SEQUENCE</scope>
    <source>
        <strain evidence="2">171206Taipei</strain>
    </source>
</reference>
<comment type="caution">
    <text evidence="2">The sequence shown here is derived from an EMBL/GenBank/DDBJ whole genome shotgun (WGS) entry which is preliminary data.</text>
</comment>
<feature type="region of interest" description="Disordered" evidence="1">
    <location>
        <begin position="67"/>
        <end position="96"/>
    </location>
</feature>
<evidence type="ECO:0000313" key="2">
    <source>
        <dbReference type="EMBL" id="KAF7304174.1"/>
    </source>
</evidence>
<name>A0A8H6SRN8_9AGAR</name>
<dbReference type="GeneID" id="59345741"/>
<organism evidence="2 3">
    <name type="scientific">Mycena indigotica</name>
    <dbReference type="NCBI Taxonomy" id="2126181"/>
    <lineage>
        <taxon>Eukaryota</taxon>
        <taxon>Fungi</taxon>
        <taxon>Dikarya</taxon>
        <taxon>Basidiomycota</taxon>
        <taxon>Agaricomycotina</taxon>
        <taxon>Agaricomycetes</taxon>
        <taxon>Agaricomycetidae</taxon>
        <taxon>Agaricales</taxon>
        <taxon>Marasmiineae</taxon>
        <taxon>Mycenaceae</taxon>
        <taxon>Mycena</taxon>
    </lineage>
</organism>
<dbReference type="RefSeq" id="XP_037221146.1">
    <property type="nucleotide sequence ID" value="XM_037363225.1"/>
</dbReference>
<dbReference type="Proteomes" id="UP000636479">
    <property type="component" value="Unassembled WGS sequence"/>
</dbReference>
<evidence type="ECO:0000256" key="1">
    <source>
        <dbReference type="SAM" id="MobiDB-lite"/>
    </source>
</evidence>
<protein>
    <submittedName>
        <fullName evidence="2">Uncharacterized protein</fullName>
    </submittedName>
</protein>
<dbReference type="AlphaFoldDB" id="A0A8H6SRN8"/>
<dbReference type="OrthoDB" id="2739946at2759"/>
<feature type="compositionally biased region" description="Basic and acidic residues" evidence="1">
    <location>
        <begin position="72"/>
        <end position="84"/>
    </location>
</feature>
<accession>A0A8H6SRN8</accession>
<gene>
    <name evidence="2" type="ORF">MIND_00649500</name>
</gene>